<dbReference type="Proteomes" id="UP000767334">
    <property type="component" value="Unassembled WGS sequence"/>
</dbReference>
<reference evidence="2 3" key="1">
    <citation type="journal article" date="2021" name="Sci. Rep.">
        <title>The distribution of antibiotic resistance genes in chicken gut microbiota commensals.</title>
        <authorList>
            <person name="Juricova H."/>
            <person name="Matiasovicova J."/>
            <person name="Kubasova T."/>
            <person name="Cejkova D."/>
            <person name="Rychlik I."/>
        </authorList>
    </citation>
    <scope>NUCLEOTIDE SEQUENCE [LARGE SCALE GENOMIC DNA]</scope>
    <source>
        <strain evidence="2 3">An435</strain>
    </source>
</reference>
<comment type="caution">
    <text evidence="2">The sequence shown here is derived from an EMBL/GenBank/DDBJ whole genome shotgun (WGS) entry which is preliminary data.</text>
</comment>
<proteinExistence type="predicted"/>
<dbReference type="RefSeq" id="WP_204572493.1">
    <property type="nucleotide sequence ID" value="NZ_JACJLL010000090.1"/>
</dbReference>
<organism evidence="2 3">
    <name type="scientific">Clostridium saudiense</name>
    <dbReference type="NCBI Taxonomy" id="1414720"/>
    <lineage>
        <taxon>Bacteria</taxon>
        <taxon>Bacillati</taxon>
        <taxon>Bacillota</taxon>
        <taxon>Clostridia</taxon>
        <taxon>Eubacteriales</taxon>
        <taxon>Clostridiaceae</taxon>
        <taxon>Clostridium</taxon>
    </lineage>
</organism>
<evidence type="ECO:0000313" key="2">
    <source>
        <dbReference type="EMBL" id="MBM6820169.1"/>
    </source>
</evidence>
<protein>
    <submittedName>
        <fullName evidence="2">Polysaccharide pyruvyl transferase family protein</fullName>
    </submittedName>
</protein>
<sequence>MKKKRIGLVSPYNIVNYGTKLQAFAMQEIIKTYGMEPQIVNYFPKYDRRPHILFKKVKNGILKNKNNDNGKNVNSKVSEKLAIRSKSVNSFDKKYNLSKSIKGYGNLKASIVNYDAFICGSDQIWAEGNLITDFYSLEFVNNKKRTIAYAPSFGTATILDKNKDKYRKFIRNIDYVSVREESGKKLIKDIAQREVKQVVDPTLLVDRKVWIDLISGVKNEISEKYIFCYFLGISKEHRQAVEELKKKTGYKIVNLPFIKCINEADENFGDYKLFDVSPEKFIKLISEAEYICTDSFHGTIFSVIFQKKFYVFERFNRGSEESTNTRLYSLLKMLKLEQQLISNPKYILEVENQNIDYKKVNGLLDEQRKISSKFLNEALMSIN</sequence>
<evidence type="ECO:0000259" key="1">
    <source>
        <dbReference type="Pfam" id="PF04230"/>
    </source>
</evidence>
<gene>
    <name evidence="2" type="ORF">H6A19_12620</name>
</gene>
<feature type="domain" description="Polysaccharide pyruvyl transferase" evidence="1">
    <location>
        <begin position="16"/>
        <end position="313"/>
    </location>
</feature>
<dbReference type="GO" id="GO:0016740">
    <property type="term" value="F:transferase activity"/>
    <property type="evidence" value="ECO:0007669"/>
    <property type="project" value="UniProtKB-KW"/>
</dbReference>
<keyword evidence="3" id="KW-1185">Reference proteome</keyword>
<evidence type="ECO:0000313" key="3">
    <source>
        <dbReference type="Proteomes" id="UP000767334"/>
    </source>
</evidence>
<name>A0ABS2FIH8_9CLOT</name>
<dbReference type="EMBL" id="JACJLL010000090">
    <property type="protein sequence ID" value="MBM6820169.1"/>
    <property type="molecule type" value="Genomic_DNA"/>
</dbReference>
<dbReference type="InterPro" id="IPR007345">
    <property type="entry name" value="Polysacch_pyruvyl_Trfase"/>
</dbReference>
<keyword evidence="2" id="KW-0808">Transferase</keyword>
<accession>A0ABS2FIH8</accession>
<dbReference type="Pfam" id="PF04230">
    <property type="entry name" value="PS_pyruv_trans"/>
    <property type="match status" value="1"/>
</dbReference>